<organism evidence="9 10">
    <name type="scientific">Tribolium castaneum</name>
    <name type="common">Red flour beetle</name>
    <dbReference type="NCBI Taxonomy" id="7070"/>
    <lineage>
        <taxon>Eukaryota</taxon>
        <taxon>Metazoa</taxon>
        <taxon>Ecdysozoa</taxon>
        <taxon>Arthropoda</taxon>
        <taxon>Hexapoda</taxon>
        <taxon>Insecta</taxon>
        <taxon>Pterygota</taxon>
        <taxon>Neoptera</taxon>
        <taxon>Endopterygota</taxon>
        <taxon>Coleoptera</taxon>
        <taxon>Polyphaga</taxon>
        <taxon>Cucujiformia</taxon>
        <taxon>Tenebrionidae</taxon>
        <taxon>Tenebrionidae incertae sedis</taxon>
        <taxon>Tribolium</taxon>
    </lineage>
</organism>
<keyword evidence="5" id="KW-0342">GTP-binding</keyword>
<dbReference type="Gene3D" id="3.90.1520.10">
    <property type="entry name" value="H-NOX domain"/>
    <property type="match status" value="2"/>
</dbReference>
<keyword evidence="4" id="KW-0547">Nucleotide-binding</keyword>
<dbReference type="PANTHER" id="PTHR45655:SF5">
    <property type="entry name" value="SOLUBLE GUANYLATE CYCLASE 89DA-RELATED"/>
    <property type="match status" value="1"/>
</dbReference>
<protein>
    <recommendedName>
        <fullName evidence="2">guanylate cyclase</fullName>
        <ecNumber evidence="2">4.6.1.2</ecNumber>
    </recommendedName>
</protein>
<evidence type="ECO:0000259" key="8">
    <source>
        <dbReference type="PROSITE" id="PS50125"/>
    </source>
</evidence>
<evidence type="ECO:0000313" key="10">
    <source>
        <dbReference type="Proteomes" id="UP000007266"/>
    </source>
</evidence>
<evidence type="ECO:0000256" key="3">
    <source>
        <dbReference type="ARBA" id="ARBA00022490"/>
    </source>
</evidence>
<dbReference type="Gene3D" id="6.10.250.780">
    <property type="match status" value="2"/>
</dbReference>
<dbReference type="CDD" id="cd07302">
    <property type="entry name" value="CHD"/>
    <property type="match status" value="2"/>
</dbReference>
<keyword evidence="3" id="KW-0963">Cytoplasm</keyword>
<dbReference type="GO" id="GO:0019934">
    <property type="term" value="P:cGMP-mediated signaling"/>
    <property type="evidence" value="ECO:0000318"/>
    <property type="project" value="GO_Central"/>
</dbReference>
<dbReference type="SUPFAM" id="SSF55073">
    <property type="entry name" value="Nucleotide cyclase"/>
    <property type="match status" value="2"/>
</dbReference>
<evidence type="ECO:0000313" key="9">
    <source>
        <dbReference type="EMBL" id="EEZ98124.2"/>
    </source>
</evidence>
<dbReference type="Pfam" id="PF00211">
    <property type="entry name" value="Guanylate_cyc"/>
    <property type="match status" value="2"/>
</dbReference>
<dbReference type="Proteomes" id="UP000007266">
    <property type="component" value="Linkage group 2"/>
</dbReference>
<reference evidence="9 10" key="1">
    <citation type="journal article" date="2008" name="Nature">
        <title>The genome of the model beetle and pest Tribolium castaneum.</title>
        <authorList>
            <consortium name="Tribolium Genome Sequencing Consortium"/>
            <person name="Richards S."/>
            <person name="Gibbs R.A."/>
            <person name="Weinstock G.M."/>
            <person name="Brown S.J."/>
            <person name="Denell R."/>
            <person name="Beeman R.W."/>
            <person name="Gibbs R."/>
            <person name="Beeman R.W."/>
            <person name="Brown S.J."/>
            <person name="Bucher G."/>
            <person name="Friedrich M."/>
            <person name="Grimmelikhuijzen C.J."/>
            <person name="Klingler M."/>
            <person name="Lorenzen M."/>
            <person name="Richards S."/>
            <person name="Roth S."/>
            <person name="Schroder R."/>
            <person name="Tautz D."/>
            <person name="Zdobnov E.M."/>
            <person name="Muzny D."/>
            <person name="Gibbs R.A."/>
            <person name="Weinstock G.M."/>
            <person name="Attaway T."/>
            <person name="Bell S."/>
            <person name="Buhay C.J."/>
            <person name="Chandrabose M.N."/>
            <person name="Chavez D."/>
            <person name="Clerk-Blankenburg K.P."/>
            <person name="Cree A."/>
            <person name="Dao M."/>
            <person name="Davis C."/>
            <person name="Chacko J."/>
            <person name="Dinh H."/>
            <person name="Dugan-Rocha S."/>
            <person name="Fowler G."/>
            <person name="Garner T.T."/>
            <person name="Garnes J."/>
            <person name="Gnirke A."/>
            <person name="Hawes A."/>
            <person name="Hernandez J."/>
            <person name="Hines S."/>
            <person name="Holder M."/>
            <person name="Hume J."/>
            <person name="Jhangiani S.N."/>
            <person name="Joshi V."/>
            <person name="Khan Z.M."/>
            <person name="Jackson L."/>
            <person name="Kovar C."/>
            <person name="Kowis A."/>
            <person name="Lee S."/>
            <person name="Lewis L.R."/>
            <person name="Margolis J."/>
            <person name="Morgan M."/>
            <person name="Nazareth L.V."/>
            <person name="Nguyen N."/>
            <person name="Okwuonu G."/>
            <person name="Parker D."/>
            <person name="Richards S."/>
            <person name="Ruiz S.J."/>
            <person name="Santibanez J."/>
            <person name="Savard J."/>
            <person name="Scherer S.E."/>
            <person name="Schneider B."/>
            <person name="Sodergren E."/>
            <person name="Tautz D."/>
            <person name="Vattahil S."/>
            <person name="Villasana D."/>
            <person name="White C.S."/>
            <person name="Wright R."/>
            <person name="Park Y."/>
            <person name="Beeman R.W."/>
            <person name="Lord J."/>
            <person name="Oppert B."/>
            <person name="Lorenzen M."/>
            <person name="Brown S."/>
            <person name="Wang L."/>
            <person name="Savard J."/>
            <person name="Tautz D."/>
            <person name="Richards S."/>
            <person name="Weinstock G."/>
            <person name="Gibbs R.A."/>
            <person name="Liu Y."/>
            <person name="Worley K."/>
            <person name="Weinstock G."/>
            <person name="Elsik C.G."/>
            <person name="Reese J.T."/>
            <person name="Elhaik E."/>
            <person name="Landan G."/>
            <person name="Graur D."/>
            <person name="Arensburger P."/>
            <person name="Atkinson P."/>
            <person name="Beeman R.W."/>
            <person name="Beidler J."/>
            <person name="Brown S.J."/>
            <person name="Demuth J.P."/>
            <person name="Drury D.W."/>
            <person name="Du Y.Z."/>
            <person name="Fujiwara H."/>
            <person name="Lorenzen M."/>
            <person name="Maselli V."/>
            <person name="Osanai M."/>
            <person name="Park Y."/>
            <person name="Robertson H.M."/>
            <person name="Tu Z."/>
            <person name="Wang J.J."/>
            <person name="Wang S."/>
            <person name="Richards S."/>
            <person name="Song H."/>
            <person name="Zhang L."/>
            <person name="Sodergren E."/>
            <person name="Werner D."/>
            <person name="Stanke M."/>
            <person name="Morgenstern B."/>
            <person name="Solovyev V."/>
            <person name="Kosarev P."/>
            <person name="Brown G."/>
            <person name="Chen H.C."/>
            <person name="Ermolaeva O."/>
            <person name="Hlavina W."/>
            <person name="Kapustin Y."/>
            <person name="Kiryutin B."/>
            <person name="Kitts P."/>
            <person name="Maglott D."/>
            <person name="Pruitt K."/>
            <person name="Sapojnikov V."/>
            <person name="Souvorov A."/>
            <person name="Mackey A.J."/>
            <person name="Waterhouse R.M."/>
            <person name="Wyder S."/>
            <person name="Zdobnov E.M."/>
            <person name="Zdobnov E.M."/>
            <person name="Wyder S."/>
            <person name="Kriventseva E.V."/>
            <person name="Kadowaki T."/>
            <person name="Bork P."/>
            <person name="Aranda M."/>
            <person name="Bao R."/>
            <person name="Beermann A."/>
            <person name="Berns N."/>
            <person name="Bolognesi R."/>
            <person name="Bonneton F."/>
            <person name="Bopp D."/>
            <person name="Brown S.J."/>
            <person name="Bucher G."/>
            <person name="Butts T."/>
            <person name="Chaumot A."/>
            <person name="Denell R.E."/>
            <person name="Ferrier D.E."/>
            <person name="Friedrich M."/>
            <person name="Gordon C.M."/>
            <person name="Jindra M."/>
            <person name="Klingler M."/>
            <person name="Lan Q."/>
            <person name="Lattorff H.M."/>
            <person name="Laudet V."/>
            <person name="von Levetsow C."/>
            <person name="Liu Z."/>
            <person name="Lutz R."/>
            <person name="Lynch J.A."/>
            <person name="da Fonseca R.N."/>
            <person name="Posnien N."/>
            <person name="Reuter R."/>
            <person name="Roth S."/>
            <person name="Savard J."/>
            <person name="Schinko J.B."/>
            <person name="Schmitt C."/>
            <person name="Schoppmeier M."/>
            <person name="Schroder R."/>
            <person name="Shippy T.D."/>
            <person name="Simonnet F."/>
            <person name="Marques-Souza H."/>
            <person name="Tautz D."/>
            <person name="Tomoyasu Y."/>
            <person name="Trauner J."/>
            <person name="Van der Zee M."/>
            <person name="Vervoort M."/>
            <person name="Wittkopp N."/>
            <person name="Wimmer E.A."/>
            <person name="Yang X."/>
            <person name="Jones A.K."/>
            <person name="Sattelle D.B."/>
            <person name="Ebert P.R."/>
            <person name="Nelson D."/>
            <person name="Scott J.G."/>
            <person name="Beeman R.W."/>
            <person name="Muthukrishnan S."/>
            <person name="Kramer K.J."/>
            <person name="Arakane Y."/>
            <person name="Beeman R.W."/>
            <person name="Zhu Q."/>
            <person name="Hogenkamp D."/>
            <person name="Dixit R."/>
            <person name="Oppert B."/>
            <person name="Jiang H."/>
            <person name="Zou Z."/>
            <person name="Marshall J."/>
            <person name="Elpidina E."/>
            <person name="Vinokurov K."/>
            <person name="Oppert C."/>
            <person name="Zou Z."/>
            <person name="Evans J."/>
            <person name="Lu Z."/>
            <person name="Zhao P."/>
            <person name="Sumathipala N."/>
            <person name="Altincicek B."/>
            <person name="Vilcinskas A."/>
            <person name="Williams M."/>
            <person name="Hultmark D."/>
            <person name="Hetru C."/>
            <person name="Jiang H."/>
            <person name="Grimmelikhuijzen C.J."/>
            <person name="Hauser F."/>
            <person name="Cazzamali G."/>
            <person name="Williamson M."/>
            <person name="Park Y."/>
            <person name="Li B."/>
            <person name="Tanaka Y."/>
            <person name="Predel R."/>
            <person name="Neupert S."/>
            <person name="Schachtner J."/>
            <person name="Verleyen P."/>
            <person name="Raible F."/>
            <person name="Bork P."/>
            <person name="Friedrich M."/>
            <person name="Walden K.K."/>
            <person name="Robertson H.M."/>
            <person name="Angeli S."/>
            <person name="Foret S."/>
            <person name="Bucher G."/>
            <person name="Schuetz S."/>
            <person name="Maleszka R."/>
            <person name="Wimmer E.A."/>
            <person name="Beeman R.W."/>
            <person name="Lorenzen M."/>
            <person name="Tomoyasu Y."/>
            <person name="Miller S.C."/>
            <person name="Grossmann D."/>
            <person name="Bucher G."/>
        </authorList>
    </citation>
    <scope>NUCLEOTIDE SEQUENCE [LARGE SCALE GENOMIC DNA]</scope>
    <source>
        <strain evidence="9 10">Georgia GA2</strain>
    </source>
</reference>
<dbReference type="OMA" id="WQHNSKL"/>
<evidence type="ECO:0000256" key="7">
    <source>
        <dbReference type="ARBA" id="ARBA00023293"/>
    </source>
</evidence>
<keyword evidence="6" id="KW-0456">Lyase</keyword>
<keyword evidence="7" id="KW-0141">cGMP biosynthesis</keyword>
<dbReference type="STRING" id="7070.D6W9P2"/>
<gene>
    <name evidence="9" type="primary">AUGUSTUS-3.0.2_00544</name>
    <name evidence="9" type="ORF">TcasGA2_TC000544</name>
</gene>
<dbReference type="PANTHER" id="PTHR45655">
    <property type="entry name" value="GUANYLATE CYCLASE SOLUBLE SUBUNIT BETA-2"/>
    <property type="match status" value="1"/>
</dbReference>
<dbReference type="AlphaFoldDB" id="D6W9P2"/>
<comment type="subcellular location">
    <subcellularLocation>
        <location evidence="1">Cytoplasm</location>
    </subcellularLocation>
</comment>
<evidence type="ECO:0000256" key="1">
    <source>
        <dbReference type="ARBA" id="ARBA00004496"/>
    </source>
</evidence>
<dbReference type="EMBL" id="KQ971312">
    <property type="protein sequence ID" value="EEZ98124.2"/>
    <property type="molecule type" value="Genomic_DNA"/>
</dbReference>
<dbReference type="HOGENOM" id="CLU_007136_0_0_1"/>
<name>D6W9P2_TRICA</name>
<dbReference type="InterPro" id="IPR042463">
    <property type="entry name" value="HNOB_dom_associated_sf"/>
</dbReference>
<dbReference type="InterPro" id="IPR001054">
    <property type="entry name" value="A/G_cyclase"/>
</dbReference>
<proteinExistence type="predicted"/>
<dbReference type="Gene3D" id="3.30.450.260">
    <property type="entry name" value="Haem NO binding associated domain"/>
    <property type="match status" value="2"/>
</dbReference>
<evidence type="ECO:0000256" key="4">
    <source>
        <dbReference type="ARBA" id="ARBA00022741"/>
    </source>
</evidence>
<dbReference type="InterPro" id="IPR011645">
    <property type="entry name" value="HNOB_dom_associated"/>
</dbReference>
<dbReference type="SMART" id="SM00044">
    <property type="entry name" value="CYCc"/>
    <property type="match status" value="2"/>
</dbReference>
<dbReference type="GO" id="GO:0008074">
    <property type="term" value="C:guanylate cyclase complex, soluble"/>
    <property type="evidence" value="ECO:0000318"/>
    <property type="project" value="GO_Central"/>
</dbReference>
<evidence type="ECO:0000256" key="2">
    <source>
        <dbReference type="ARBA" id="ARBA00012202"/>
    </source>
</evidence>
<dbReference type="InterPro" id="IPR029787">
    <property type="entry name" value="Nucleotide_cyclase"/>
</dbReference>
<dbReference type="EC" id="4.6.1.2" evidence="2"/>
<accession>D6W9P2</accession>
<dbReference type="InterPro" id="IPR024096">
    <property type="entry name" value="NO_sig/Golgi_transp_ligand-bd"/>
</dbReference>
<keyword evidence="10" id="KW-1185">Reference proteome</keyword>
<dbReference type="InterPro" id="IPR011644">
    <property type="entry name" value="Heme_NO-bd"/>
</dbReference>
<dbReference type="GO" id="GO:0005525">
    <property type="term" value="F:GTP binding"/>
    <property type="evidence" value="ECO:0007669"/>
    <property type="project" value="UniProtKB-KW"/>
</dbReference>
<evidence type="ECO:0000256" key="5">
    <source>
        <dbReference type="ARBA" id="ARBA00023134"/>
    </source>
</evidence>
<dbReference type="GO" id="GO:0020037">
    <property type="term" value="F:heme binding"/>
    <property type="evidence" value="ECO:0007669"/>
    <property type="project" value="InterPro"/>
</dbReference>
<sequence>MYGMLLESVQHFVQLEYGEEIWQKALHLSECKYTVFSTHQVYPDHIMGALAAALAEITAQSTDAFMNFFGKCFVRFFSNYGYDLTIKATGRNFTDFLENVDNIHIQFTLSYPKMKSPSMYVTEVDENGCVLVYRSGRQGFNHYLMGQLHQIAEDIFNLKLETTVLNQENKTIGGRNITIVNFRLNFDNSQYIAGKQAEAAAHLEISQLAPFSCSLLLELFPCAILFNPLLEIIGCGEKLVHLSGGKSKLLRKPVTKFFRLRRPKGISFTWKNIINLKSVMFELELLRSELVQKADIGDTLDDKTLEIEIDGKSISPYALRRDSQPGLKNILLKGQMRFLDDINAAIYLCSPVVNDINELPDQGLYLNDLNQHGLGKEMVLAGWQHNSKLGLMFDKAEQRATELENNHSLLDTWKRRGDDLLYSMIPKTVADRLRNGKSPLSTCETFDSVTIMFCELVGFNSTTVQDAMELVSTMNAVFSCFDSLMDRFNVYKVETVGQVYMAVSGAPERTSSHAQNVCDVSLCMMHQVQKLQIPSGSGTRVVEVRIGVHSGPVVAGVVGIKVPRYCFFGDTVNTASRMQSTSSPGMVHISAQTKDKLPEERYLIEDRGLVKLKGKGEVQTFWIFEKEPIAVRFRYQLSIKQSIELVLAVASKPINMYGMLLESVQYFIQLEYGEEIWQRVLEQANCKYISFETHKVYSDNVMASLAAACAEVTTASYDSFMNFFGRCFVRYFSNLGYDVTVKATGRFFTDFLQSVDNIHSQFCFTYPKMKSPSIYLTDIDSGGCVLVYRSSRQGFTQYVMGQLQQIAQDFYNLKLKVRVLEKASSAAGTKSTVIVTYRLDFDNKPYMQYKAKRTSFNEFIRLSPFPCSLLLELFPFGLIINPNMNIMGLGEKLSEIWKGKEDFLNKPVGFYFKLRRPKGITFLWKNTRNLESVMFELECNRGANNFTKTESKTDANRAASPELKNLLLKGQMKFVKDINAIIFLCSPIINDLDELPEQGLYLNDLNQHGLSKEMVLAGWQHNSKLEIMFDKEAQRSDELEKSYELLDTWKRRGDDLLYSMIPQTVADRLRTGNSPLSTCESFEAVTILFCELVGLSSETVKDAMQVVSTMNTVFSCFDSLMDKFGVYKVETVGQIYMAVSGAPERTPKHAENIASLSFEMLKQTDEIKSPDGAKVNIRIGVHSGPAVAGVVGIKVPRYCFFGDTVNTASRMQSTSSPGMINISADTKNLLPPKQYVIKNRGKVKVKGKGELEAFWLLN</sequence>
<dbReference type="PROSITE" id="PS50125">
    <property type="entry name" value="GUANYLATE_CYCLASE_2"/>
    <property type="match status" value="2"/>
</dbReference>
<dbReference type="Pfam" id="PF07701">
    <property type="entry name" value="HNOBA"/>
    <property type="match status" value="2"/>
</dbReference>
<dbReference type="GO" id="GO:0070482">
    <property type="term" value="P:response to oxygen levels"/>
    <property type="evidence" value="ECO:0000318"/>
    <property type="project" value="GO_Central"/>
</dbReference>
<dbReference type="eggNOG" id="KOG4171">
    <property type="taxonomic scope" value="Eukaryota"/>
</dbReference>
<dbReference type="Gene3D" id="3.30.70.1230">
    <property type="entry name" value="Nucleotide cyclase"/>
    <property type="match status" value="2"/>
</dbReference>
<feature type="domain" description="Guanylate cyclase" evidence="8">
    <location>
        <begin position="1086"/>
        <end position="1212"/>
    </location>
</feature>
<evidence type="ECO:0000256" key="6">
    <source>
        <dbReference type="ARBA" id="ARBA00023239"/>
    </source>
</evidence>
<dbReference type="GO" id="GO:0004383">
    <property type="term" value="F:guanylate cyclase activity"/>
    <property type="evidence" value="ECO:0000318"/>
    <property type="project" value="GO_Central"/>
</dbReference>
<dbReference type="InterPro" id="IPR038158">
    <property type="entry name" value="H-NOX_domain_sf"/>
</dbReference>
<feature type="domain" description="Guanylate cyclase" evidence="8">
    <location>
        <begin position="450"/>
        <end position="579"/>
    </location>
</feature>
<dbReference type="SUPFAM" id="SSF111126">
    <property type="entry name" value="Ligand-binding domain in the NO signalling and Golgi transport"/>
    <property type="match status" value="2"/>
</dbReference>
<dbReference type="Pfam" id="PF07700">
    <property type="entry name" value="HNOB"/>
    <property type="match status" value="2"/>
</dbReference>
<dbReference type="FunFam" id="3.30.70.1230:FF:000030">
    <property type="entry name" value="Si:ch211-215j19.12"/>
    <property type="match status" value="2"/>
</dbReference>
<reference evidence="9 10" key="2">
    <citation type="journal article" date="2010" name="Nucleic Acids Res.">
        <title>BeetleBase in 2010: revisions to provide comprehensive genomic information for Tribolium castaneum.</title>
        <authorList>
            <person name="Kim H.S."/>
            <person name="Murphy T."/>
            <person name="Xia J."/>
            <person name="Caragea D."/>
            <person name="Park Y."/>
            <person name="Beeman R.W."/>
            <person name="Lorenzen M.D."/>
            <person name="Butcher S."/>
            <person name="Manak J.R."/>
            <person name="Brown S.J."/>
        </authorList>
    </citation>
    <scope>GENOME REANNOTATION</scope>
    <source>
        <strain evidence="9 10">Georgia GA2</strain>
    </source>
</reference>